<gene>
    <name evidence="2" type="ORF">HF526_27565</name>
</gene>
<dbReference type="InterPro" id="IPR042099">
    <property type="entry name" value="ANL_N_sf"/>
</dbReference>
<evidence type="ECO:0000313" key="3">
    <source>
        <dbReference type="Proteomes" id="UP000820669"/>
    </source>
</evidence>
<dbReference type="SUPFAM" id="SSF56801">
    <property type="entry name" value="Acetyl-CoA synthetase-like"/>
    <property type="match status" value="1"/>
</dbReference>
<feature type="region of interest" description="Disordered" evidence="1">
    <location>
        <begin position="59"/>
        <end position="85"/>
    </location>
</feature>
<dbReference type="Proteomes" id="UP000820669">
    <property type="component" value="Unassembled WGS sequence"/>
</dbReference>
<organism evidence="2 3">
    <name type="scientific">Pseudonocardia acidicola</name>
    <dbReference type="NCBI Taxonomy" id="2724939"/>
    <lineage>
        <taxon>Bacteria</taxon>
        <taxon>Bacillati</taxon>
        <taxon>Actinomycetota</taxon>
        <taxon>Actinomycetes</taxon>
        <taxon>Pseudonocardiales</taxon>
        <taxon>Pseudonocardiaceae</taxon>
        <taxon>Pseudonocardia</taxon>
    </lineage>
</organism>
<name>A0ABX1SJN8_9PSEU</name>
<keyword evidence="3" id="KW-1185">Reference proteome</keyword>
<protein>
    <submittedName>
        <fullName evidence="2">Uncharacterized protein</fullName>
    </submittedName>
</protein>
<feature type="region of interest" description="Disordered" evidence="1">
    <location>
        <begin position="1"/>
        <end position="37"/>
    </location>
</feature>
<evidence type="ECO:0000256" key="1">
    <source>
        <dbReference type="SAM" id="MobiDB-lite"/>
    </source>
</evidence>
<proteinExistence type="predicted"/>
<dbReference type="Gene3D" id="3.40.50.12780">
    <property type="entry name" value="N-terminal domain of ligase-like"/>
    <property type="match status" value="1"/>
</dbReference>
<dbReference type="EMBL" id="JAAXLA010000071">
    <property type="protein sequence ID" value="NMI01033.1"/>
    <property type="molecule type" value="Genomic_DNA"/>
</dbReference>
<reference evidence="2 3" key="1">
    <citation type="submission" date="2020-04" db="EMBL/GenBank/DDBJ databases">
        <authorList>
            <person name="Klaysubun C."/>
            <person name="Duangmal K."/>
            <person name="Lipun K."/>
        </authorList>
    </citation>
    <scope>NUCLEOTIDE SEQUENCE [LARGE SCALE GENOMIC DNA]</scope>
    <source>
        <strain evidence="2 3">K10HN5</strain>
    </source>
</reference>
<evidence type="ECO:0000313" key="2">
    <source>
        <dbReference type="EMBL" id="NMI01033.1"/>
    </source>
</evidence>
<dbReference type="RefSeq" id="WP_169384496.1">
    <property type="nucleotide sequence ID" value="NZ_JAAXLA010000071.1"/>
</dbReference>
<sequence length="85" mass="8767">MPRRRPSVPTAHRALRSSGAAPTGLTLRRCSSAGEPLNPDIVGWAQDALGVPVRDHHGQTELGTAARGGAGRGVTAGRRDGTMGM</sequence>
<comment type="caution">
    <text evidence="2">The sequence shown here is derived from an EMBL/GenBank/DDBJ whole genome shotgun (WGS) entry which is preliminary data.</text>
</comment>
<accession>A0ABX1SJN8</accession>